<reference evidence="13" key="1">
    <citation type="submission" date="2016-10" db="EMBL/GenBank/DDBJ databases">
        <authorList>
            <person name="Varghese N."/>
            <person name="Submissions S."/>
        </authorList>
    </citation>
    <scope>NUCLEOTIDE SEQUENCE [LARGE SCALE GENOMIC DNA]</scope>
    <source>
        <strain evidence="13">CCM 7469</strain>
    </source>
</reference>
<evidence type="ECO:0000256" key="6">
    <source>
        <dbReference type="ARBA" id="ARBA00023268"/>
    </source>
</evidence>
<sequence>MGSTAHSGQQHSQPGSPEPGFSPKKPRSPHHHQRFLLLLLFVLPLLAAMGAALLYEARTSKLQARELARYAGQLTWQVDAGASAQVVYPKDGPFDRRLGYLQLPDFLQRLHERNFVTLDQARFSPALMQYSGYGLFPPYAEKAQAGIDVADCRGLPIYNFRYPQRLYGNFEGIAPLIVQSLLFIENRDLLDREHPYLNPAIDWSRFTQAALAQGGRLIGLGNHAPGGSTLATQIEKYRHSQDGRTSSISDKLRQMASASVRAYQGGAENLPARKNVVLTYLNSVPLSAQPGYGEVSGLPDGLWIWYGADYQQVNRLLTTPAGDEASLQAQGKALRQVVSLMIAHRRPSYYLARGRKPLSELTDSYLRLLAQNGIIGEALRDAALSQRLVFRDPQSQPTVQPLENNKGVSLARTRLAGMLNVPLYDLDRLDLSFSTTLQDDLQEQVSAYLRRLADPTVAAQLGLFGEHLLTQDRTADVRYSFTLFERSADGNRVRVQTDSTDQPFDINEGSKLELGSTAKLRVLSNYLEVIAGLYRDYAGKPATELRKVPVEPLDAISRWSIDYLIANPRSDLSAMLAAAMQRKYSASPYESFFTGGGVHTFNNFRKEDNGRIPTILDALRESINLPFVRLLRDLVRHDMYQNAGSKVTVLQDDKDPRRQAYLDKFVDHESQVYLLRFWQKYRGKTTDERLDTFLDGLHPWPVRLAAIHRYLQPQADLPTFTAFLQERLKQGKYNGEALTEKRLTDLYKRYGPGAYDLNDQGYVARVHPLELWLLGYLQRQPQATFSDAVAASNAERKQVYGWLYKSHHKGARDKRIRIMLEVEAFLDLHQQWKQLGYPFDHLVPSLATALGSSGDRPAALAELMGIILNDGIRLPTLRIDSLHFAADTPYEVRLAPQANVGRRVMTSEVASTLRDALSQVVDAGTARRLSGSFRLANGNALVMGGKTGTGDNRIESFTRGGAVKSSRALNRTATFVFYLGPRHFGTLTAYVAGSESSDFKFTSALPVQVLKGMAPMLQPYLEPGIATGCHAPQETLRVSWL</sequence>
<dbReference type="InterPro" id="IPR001264">
    <property type="entry name" value="Glyco_trans_51"/>
</dbReference>
<dbReference type="Pfam" id="PF00912">
    <property type="entry name" value="Transgly"/>
    <property type="match status" value="1"/>
</dbReference>
<dbReference type="PANTHER" id="PTHR32282:SF24">
    <property type="entry name" value="GLYCOSYL TRANSFERASE FAMILY 51 DOMAIN-CONTAINING PROTEIN"/>
    <property type="match status" value="1"/>
</dbReference>
<comment type="pathway">
    <text evidence="1">Cell wall biogenesis; peptidoglycan biosynthesis.</text>
</comment>
<feature type="transmembrane region" description="Helical" evidence="10">
    <location>
        <begin position="35"/>
        <end position="55"/>
    </location>
</feature>
<evidence type="ECO:0000256" key="7">
    <source>
        <dbReference type="ARBA" id="ARBA00044770"/>
    </source>
</evidence>
<dbReference type="Proteomes" id="UP000199636">
    <property type="component" value="Unassembled WGS sequence"/>
</dbReference>
<dbReference type="GO" id="GO:0004180">
    <property type="term" value="F:carboxypeptidase activity"/>
    <property type="evidence" value="ECO:0007669"/>
    <property type="project" value="UniProtKB-KW"/>
</dbReference>
<dbReference type="InterPro" id="IPR023346">
    <property type="entry name" value="Lysozyme-like_dom_sf"/>
</dbReference>
<evidence type="ECO:0000256" key="9">
    <source>
        <dbReference type="SAM" id="MobiDB-lite"/>
    </source>
</evidence>
<dbReference type="GO" id="GO:0009252">
    <property type="term" value="P:peptidoglycan biosynthetic process"/>
    <property type="evidence" value="ECO:0007669"/>
    <property type="project" value="TreeGrafter"/>
</dbReference>
<keyword evidence="10" id="KW-1133">Transmembrane helix</keyword>
<dbReference type="EC" id="2.4.99.28" evidence="7"/>
<evidence type="ECO:0000256" key="5">
    <source>
        <dbReference type="ARBA" id="ARBA00022679"/>
    </source>
</evidence>
<dbReference type="STRING" id="428992.SAMN05216272_101711"/>
<dbReference type="SUPFAM" id="SSF56601">
    <property type="entry name" value="beta-lactamase/transpeptidase-like"/>
    <property type="match status" value="2"/>
</dbReference>
<evidence type="ECO:0000256" key="1">
    <source>
        <dbReference type="ARBA" id="ARBA00004752"/>
    </source>
</evidence>
<dbReference type="SUPFAM" id="SSF53955">
    <property type="entry name" value="Lysozyme-like"/>
    <property type="match status" value="1"/>
</dbReference>
<evidence type="ECO:0000256" key="2">
    <source>
        <dbReference type="ARBA" id="ARBA00022645"/>
    </source>
</evidence>
<name>A0A1G8CPU5_9PSED</name>
<feature type="compositionally biased region" description="Polar residues" evidence="9">
    <location>
        <begin position="1"/>
        <end position="15"/>
    </location>
</feature>
<evidence type="ECO:0000256" key="4">
    <source>
        <dbReference type="ARBA" id="ARBA00022676"/>
    </source>
</evidence>
<dbReference type="InterPro" id="IPR050396">
    <property type="entry name" value="Glycosyltr_51/Transpeptidase"/>
</dbReference>
<feature type="domain" description="Glycosyl transferase family 51" evidence="11">
    <location>
        <begin position="157"/>
        <end position="314"/>
    </location>
</feature>
<evidence type="ECO:0000259" key="11">
    <source>
        <dbReference type="Pfam" id="PF00912"/>
    </source>
</evidence>
<evidence type="ECO:0000256" key="10">
    <source>
        <dbReference type="SAM" id="Phobius"/>
    </source>
</evidence>
<feature type="region of interest" description="Disordered" evidence="9">
    <location>
        <begin position="1"/>
        <end position="29"/>
    </location>
</feature>
<dbReference type="AlphaFoldDB" id="A0A1G8CPU5"/>
<keyword evidence="4" id="KW-0328">Glycosyltransferase</keyword>
<dbReference type="Gene3D" id="1.10.3810.10">
    <property type="entry name" value="Biosynthetic peptidoglycan transglycosylase-like"/>
    <property type="match status" value="1"/>
</dbReference>
<keyword evidence="3" id="KW-0645">Protease</keyword>
<evidence type="ECO:0000256" key="3">
    <source>
        <dbReference type="ARBA" id="ARBA00022670"/>
    </source>
</evidence>
<proteinExistence type="predicted"/>
<keyword evidence="2 12" id="KW-0121">Carboxypeptidase</keyword>
<protein>
    <recommendedName>
        <fullName evidence="7">peptidoglycan glycosyltransferase</fullName>
        <ecNumber evidence="7">2.4.99.28</ecNumber>
    </recommendedName>
</protein>
<dbReference type="EMBL" id="FNDS01000001">
    <property type="protein sequence ID" value="SDH47505.1"/>
    <property type="molecule type" value="Genomic_DNA"/>
</dbReference>
<accession>A0A1G8CPU5</accession>
<gene>
    <name evidence="12" type="ORF">SAMN05216272_101711</name>
</gene>
<keyword evidence="3" id="KW-0378">Hydrolase</keyword>
<evidence type="ECO:0000313" key="12">
    <source>
        <dbReference type="EMBL" id="SDH47505.1"/>
    </source>
</evidence>
<dbReference type="Gene3D" id="3.40.710.10">
    <property type="entry name" value="DD-peptidase/beta-lactamase superfamily"/>
    <property type="match status" value="1"/>
</dbReference>
<dbReference type="RefSeq" id="WP_090260886.1">
    <property type="nucleotide sequence ID" value="NZ_FNDS01000001.1"/>
</dbReference>
<dbReference type="InterPro" id="IPR012338">
    <property type="entry name" value="Beta-lactam/transpept-like"/>
</dbReference>
<keyword evidence="5" id="KW-0808">Transferase</keyword>
<dbReference type="GO" id="GO:0006508">
    <property type="term" value="P:proteolysis"/>
    <property type="evidence" value="ECO:0007669"/>
    <property type="project" value="UniProtKB-KW"/>
</dbReference>
<keyword evidence="6" id="KW-0511">Multifunctional enzyme</keyword>
<keyword evidence="10" id="KW-0812">Transmembrane</keyword>
<dbReference type="PANTHER" id="PTHR32282">
    <property type="entry name" value="BINDING PROTEIN TRANSPEPTIDASE, PUTATIVE-RELATED"/>
    <property type="match status" value="1"/>
</dbReference>
<organism evidence="12 13">
    <name type="scientific">Pseudomonas panipatensis</name>
    <dbReference type="NCBI Taxonomy" id="428992"/>
    <lineage>
        <taxon>Bacteria</taxon>
        <taxon>Pseudomonadati</taxon>
        <taxon>Pseudomonadota</taxon>
        <taxon>Gammaproteobacteria</taxon>
        <taxon>Pseudomonadales</taxon>
        <taxon>Pseudomonadaceae</taxon>
        <taxon>Pseudomonas</taxon>
    </lineage>
</organism>
<dbReference type="GO" id="GO:0008955">
    <property type="term" value="F:peptidoglycan glycosyltransferase activity"/>
    <property type="evidence" value="ECO:0007669"/>
    <property type="project" value="UniProtKB-EC"/>
</dbReference>
<evidence type="ECO:0000313" key="13">
    <source>
        <dbReference type="Proteomes" id="UP000199636"/>
    </source>
</evidence>
<dbReference type="OrthoDB" id="8552189at2"/>
<keyword evidence="10" id="KW-0472">Membrane</keyword>
<comment type="catalytic activity">
    <reaction evidence="8">
        <text>[GlcNAc-(1-&gt;4)-Mur2Ac(oyl-L-Ala-gamma-D-Glu-L-Lys-D-Ala-D-Ala)](n)-di-trans,octa-cis-undecaprenyl diphosphate + beta-D-GlcNAc-(1-&gt;4)-Mur2Ac(oyl-L-Ala-gamma-D-Glu-L-Lys-D-Ala-D-Ala)-di-trans,octa-cis-undecaprenyl diphosphate = [GlcNAc-(1-&gt;4)-Mur2Ac(oyl-L-Ala-gamma-D-Glu-L-Lys-D-Ala-D-Ala)](n+1)-di-trans,octa-cis-undecaprenyl diphosphate + di-trans,octa-cis-undecaprenyl diphosphate + H(+)</text>
        <dbReference type="Rhea" id="RHEA:23708"/>
        <dbReference type="Rhea" id="RHEA-COMP:9602"/>
        <dbReference type="Rhea" id="RHEA-COMP:9603"/>
        <dbReference type="ChEBI" id="CHEBI:15378"/>
        <dbReference type="ChEBI" id="CHEBI:58405"/>
        <dbReference type="ChEBI" id="CHEBI:60033"/>
        <dbReference type="ChEBI" id="CHEBI:78435"/>
        <dbReference type="EC" id="2.4.99.28"/>
    </reaction>
</comment>
<dbReference type="GO" id="GO:0030288">
    <property type="term" value="C:outer membrane-bounded periplasmic space"/>
    <property type="evidence" value="ECO:0007669"/>
    <property type="project" value="TreeGrafter"/>
</dbReference>
<dbReference type="InterPro" id="IPR036950">
    <property type="entry name" value="PBP_transglycosylase"/>
</dbReference>
<keyword evidence="13" id="KW-1185">Reference proteome</keyword>
<evidence type="ECO:0000256" key="8">
    <source>
        <dbReference type="ARBA" id="ARBA00049902"/>
    </source>
</evidence>